<evidence type="ECO:0000256" key="6">
    <source>
        <dbReference type="ARBA" id="ARBA00023077"/>
    </source>
</evidence>
<dbReference type="Pfam" id="PF00593">
    <property type="entry name" value="TonB_dep_Rec_b-barrel"/>
    <property type="match status" value="1"/>
</dbReference>
<evidence type="ECO:0000256" key="8">
    <source>
        <dbReference type="ARBA" id="ARBA00023170"/>
    </source>
</evidence>
<accession>A0A4P7W3Q9</accession>
<dbReference type="RefSeq" id="WP_136415603.1">
    <property type="nucleotide sequence ID" value="NZ_CP039396.1"/>
</dbReference>
<proteinExistence type="inferred from homology"/>
<dbReference type="AlphaFoldDB" id="A0A4P7W3Q9"/>
<evidence type="ECO:0000259" key="13">
    <source>
        <dbReference type="Pfam" id="PF07715"/>
    </source>
</evidence>
<evidence type="ECO:0000256" key="3">
    <source>
        <dbReference type="ARBA" id="ARBA00022452"/>
    </source>
</evidence>
<dbReference type="PANTHER" id="PTHR30069:SF29">
    <property type="entry name" value="HEMOGLOBIN AND HEMOGLOBIN-HAPTOGLOBIN-BINDING PROTEIN 1-RELATED"/>
    <property type="match status" value="1"/>
</dbReference>
<dbReference type="Gene3D" id="2.170.130.10">
    <property type="entry name" value="TonB-dependent receptor, plug domain"/>
    <property type="match status" value="1"/>
</dbReference>
<organism evidence="14 15">
    <name type="scientific">Duncaniella dubosii</name>
    <dbReference type="NCBI Taxonomy" id="2518971"/>
    <lineage>
        <taxon>Bacteria</taxon>
        <taxon>Pseudomonadati</taxon>
        <taxon>Bacteroidota</taxon>
        <taxon>Bacteroidia</taxon>
        <taxon>Bacteroidales</taxon>
        <taxon>Muribaculaceae</taxon>
        <taxon>Duncaniella</taxon>
    </lineage>
</organism>
<dbReference type="InterPro" id="IPR036942">
    <property type="entry name" value="Beta-barrel_TonB_sf"/>
</dbReference>
<dbReference type="SUPFAM" id="SSF56935">
    <property type="entry name" value="Porins"/>
    <property type="match status" value="1"/>
</dbReference>
<dbReference type="KEGG" id="ddb:E7747_09505"/>
<dbReference type="InterPro" id="IPR037066">
    <property type="entry name" value="Plug_dom_sf"/>
</dbReference>
<reference evidence="15" key="1">
    <citation type="submission" date="2019-02" db="EMBL/GenBank/DDBJ databases">
        <title>Isolation and identification of novel species under the genus Muribaculum.</title>
        <authorList>
            <person name="Miyake S."/>
            <person name="Ding Y."/>
            <person name="Low A."/>
            <person name="Soh M."/>
            <person name="Seedorf H."/>
        </authorList>
    </citation>
    <scope>NUCLEOTIDE SEQUENCE [LARGE SCALE GENOMIC DNA]</scope>
    <source>
        <strain evidence="15">H5</strain>
    </source>
</reference>
<dbReference type="Gene3D" id="2.40.170.20">
    <property type="entry name" value="TonB-dependent receptor, beta-barrel domain"/>
    <property type="match status" value="1"/>
</dbReference>
<keyword evidence="8 14" id="KW-0675">Receptor</keyword>
<keyword evidence="9 10" id="KW-0998">Cell outer membrane</keyword>
<dbReference type="EMBL" id="CP039396">
    <property type="protein sequence ID" value="QCD42492.1"/>
    <property type="molecule type" value="Genomic_DNA"/>
</dbReference>
<keyword evidence="15" id="KW-1185">Reference proteome</keyword>
<keyword evidence="3 10" id="KW-1134">Transmembrane beta strand</keyword>
<feature type="domain" description="TonB-dependent receptor plug" evidence="13">
    <location>
        <begin position="54"/>
        <end position="155"/>
    </location>
</feature>
<dbReference type="GO" id="GO:0015344">
    <property type="term" value="F:siderophore uptake transmembrane transporter activity"/>
    <property type="evidence" value="ECO:0007669"/>
    <property type="project" value="TreeGrafter"/>
</dbReference>
<comment type="subcellular location">
    <subcellularLocation>
        <location evidence="1 10">Cell outer membrane</location>
        <topology evidence="1 10">Multi-pass membrane protein</topology>
    </subcellularLocation>
</comment>
<evidence type="ECO:0000256" key="10">
    <source>
        <dbReference type="PROSITE-ProRule" id="PRU01360"/>
    </source>
</evidence>
<evidence type="ECO:0000256" key="11">
    <source>
        <dbReference type="RuleBase" id="RU003357"/>
    </source>
</evidence>
<dbReference type="Proteomes" id="UP000297149">
    <property type="component" value="Chromosome"/>
</dbReference>
<keyword evidence="6 11" id="KW-0798">TonB box</keyword>
<name>A0A4P7W3Q9_9BACT</name>
<evidence type="ECO:0000256" key="9">
    <source>
        <dbReference type="ARBA" id="ARBA00023237"/>
    </source>
</evidence>
<dbReference type="InterPro" id="IPR039426">
    <property type="entry name" value="TonB-dep_rcpt-like"/>
</dbReference>
<keyword evidence="7 10" id="KW-0472">Membrane</keyword>
<dbReference type="PANTHER" id="PTHR30069">
    <property type="entry name" value="TONB-DEPENDENT OUTER MEMBRANE RECEPTOR"/>
    <property type="match status" value="1"/>
</dbReference>
<evidence type="ECO:0000313" key="14">
    <source>
        <dbReference type="EMBL" id="QCD42492.1"/>
    </source>
</evidence>
<dbReference type="PROSITE" id="PS52016">
    <property type="entry name" value="TONB_DEPENDENT_REC_3"/>
    <property type="match status" value="1"/>
</dbReference>
<protein>
    <submittedName>
        <fullName evidence="14">TonB-dependent receptor</fullName>
    </submittedName>
</protein>
<evidence type="ECO:0000256" key="5">
    <source>
        <dbReference type="ARBA" id="ARBA00022729"/>
    </source>
</evidence>
<dbReference type="GO" id="GO:0044718">
    <property type="term" value="P:siderophore transmembrane transport"/>
    <property type="evidence" value="ECO:0007669"/>
    <property type="project" value="TreeGrafter"/>
</dbReference>
<evidence type="ECO:0000259" key="12">
    <source>
        <dbReference type="Pfam" id="PF00593"/>
    </source>
</evidence>
<dbReference type="Pfam" id="PF07715">
    <property type="entry name" value="Plug"/>
    <property type="match status" value="1"/>
</dbReference>
<feature type="domain" description="TonB-dependent receptor-like beta-barrel" evidence="12">
    <location>
        <begin position="212"/>
        <end position="570"/>
    </location>
</feature>
<keyword evidence="4 10" id="KW-0812">Transmembrane</keyword>
<dbReference type="InterPro" id="IPR000531">
    <property type="entry name" value="Beta-barrel_TonB"/>
</dbReference>
<evidence type="ECO:0000256" key="7">
    <source>
        <dbReference type="ARBA" id="ARBA00023136"/>
    </source>
</evidence>
<dbReference type="GO" id="GO:0009279">
    <property type="term" value="C:cell outer membrane"/>
    <property type="evidence" value="ECO:0007669"/>
    <property type="project" value="UniProtKB-SubCell"/>
</dbReference>
<comment type="similarity">
    <text evidence="10 11">Belongs to the TonB-dependent receptor family.</text>
</comment>
<sequence length="579" mass="64244">MNGILKTVFLFTSLQAAFNCQSSPLTQEPDTLGLELQEVVISERRTLGKLRGRATNTEVISASDLKRAACCNLGESFTTNPSVDVSYSDAATGARQIKLLGLSGSYVQMLTENIPNFRGAAGPFGLGYIAGPWMQSIQVSKGASSVKNGYESITGQINIEMKKPQLDPSLSANLYADHKGKLEGNFDGNIHLGEKWSTGILLHGENSFTTHDENDDGFADSPRLRQFAGMNRWAYLGTSYVFQAAVKYLDERRKSGQIAHGHHYTDPYIIDISTRRVEAFTKNAYIFDRDNDGNVAMIASMSFHDQNAEYGRKLYDVIQREAYVSAMFERKWNDLHALSTGLSMVYDNYRQHLRASNAPDAVTADIDSHEMTTGAYGQYTLNIDNSLIAMAGIRGDYSSHYGWMFTPRLHVRYNIMDPLSLQLSAGRGYRSPQPLAEYHYMLASSRSLIIENNLRQESAWNFGAGVTSSLRLFGRSLSLSGEYYYTRFTDQLLLDLDTDPHAAIIGNLGGRSYSHTFQIEASYNILSDLNFSAAYRLTDVQANYGDGMRQKPLTSRNKGLLTLGYTQTWGSGSSTSPAP</sequence>
<keyword evidence="2 10" id="KW-0813">Transport</keyword>
<dbReference type="InterPro" id="IPR012910">
    <property type="entry name" value="Plug_dom"/>
</dbReference>
<gene>
    <name evidence="14" type="ORF">E7747_09505</name>
</gene>
<evidence type="ECO:0000256" key="2">
    <source>
        <dbReference type="ARBA" id="ARBA00022448"/>
    </source>
</evidence>
<keyword evidence="5" id="KW-0732">Signal</keyword>
<evidence type="ECO:0000256" key="1">
    <source>
        <dbReference type="ARBA" id="ARBA00004571"/>
    </source>
</evidence>
<evidence type="ECO:0000256" key="4">
    <source>
        <dbReference type="ARBA" id="ARBA00022692"/>
    </source>
</evidence>
<evidence type="ECO:0000313" key="15">
    <source>
        <dbReference type="Proteomes" id="UP000297149"/>
    </source>
</evidence>